<dbReference type="AlphaFoldDB" id="A0A383ANE9"/>
<accession>A0A383ANE9</accession>
<proteinExistence type="predicted"/>
<dbReference type="EMBL" id="UINC01193542">
    <property type="protein sequence ID" value="SVE09214.1"/>
    <property type="molecule type" value="Genomic_DNA"/>
</dbReference>
<keyword evidence="1" id="KW-0949">S-adenosyl-L-methionine</keyword>
<organism evidence="5">
    <name type="scientific">marine metagenome</name>
    <dbReference type="NCBI Taxonomy" id="408172"/>
    <lineage>
        <taxon>unclassified sequences</taxon>
        <taxon>metagenomes</taxon>
        <taxon>ecological metagenomes</taxon>
    </lineage>
</organism>
<feature type="non-terminal residue" evidence="5">
    <location>
        <position position="1"/>
    </location>
</feature>
<evidence type="ECO:0000256" key="4">
    <source>
        <dbReference type="ARBA" id="ARBA00023014"/>
    </source>
</evidence>
<gene>
    <name evidence="5" type="ORF">METZ01_LOCUS462068</name>
</gene>
<dbReference type="InterPro" id="IPR058240">
    <property type="entry name" value="rSAM_sf"/>
</dbReference>
<dbReference type="CDD" id="cd01335">
    <property type="entry name" value="Radical_SAM"/>
    <property type="match status" value="1"/>
</dbReference>
<dbReference type="SUPFAM" id="SSF102114">
    <property type="entry name" value="Radical SAM enzymes"/>
    <property type="match status" value="1"/>
</dbReference>
<evidence type="ECO:0000256" key="1">
    <source>
        <dbReference type="ARBA" id="ARBA00022691"/>
    </source>
</evidence>
<dbReference type="GO" id="GO:0046872">
    <property type="term" value="F:metal ion binding"/>
    <property type="evidence" value="ECO:0007669"/>
    <property type="project" value="UniProtKB-KW"/>
</dbReference>
<keyword evidence="4" id="KW-0411">Iron-sulfur</keyword>
<dbReference type="GO" id="GO:0003824">
    <property type="term" value="F:catalytic activity"/>
    <property type="evidence" value="ECO:0007669"/>
    <property type="project" value="InterPro"/>
</dbReference>
<sequence>VKNDAQFMEKPQVVRKLADFYRHIKKNNGQIGTKQRGIELNFNNACNFKCQHCFTDSNIGSHAKEEMSIEKVADLADQAHELGMFEFDLQGGELTL</sequence>
<dbReference type="Gene3D" id="3.20.20.70">
    <property type="entry name" value="Aldolase class I"/>
    <property type="match status" value="1"/>
</dbReference>
<evidence type="ECO:0000313" key="5">
    <source>
        <dbReference type="EMBL" id="SVE09214.1"/>
    </source>
</evidence>
<dbReference type="SFLD" id="SFLDS00029">
    <property type="entry name" value="Radical_SAM"/>
    <property type="match status" value="1"/>
</dbReference>
<reference evidence="5" key="1">
    <citation type="submission" date="2018-05" db="EMBL/GenBank/DDBJ databases">
        <authorList>
            <person name="Lanie J.A."/>
            <person name="Ng W.-L."/>
            <person name="Kazmierczak K.M."/>
            <person name="Andrzejewski T.M."/>
            <person name="Davidsen T.M."/>
            <person name="Wayne K.J."/>
            <person name="Tettelin H."/>
            <person name="Glass J.I."/>
            <person name="Rusch D."/>
            <person name="Podicherti R."/>
            <person name="Tsui H.-C.T."/>
            <person name="Winkler M.E."/>
        </authorList>
    </citation>
    <scope>NUCLEOTIDE SEQUENCE</scope>
</reference>
<dbReference type="GO" id="GO:0051536">
    <property type="term" value="F:iron-sulfur cluster binding"/>
    <property type="evidence" value="ECO:0007669"/>
    <property type="project" value="UniProtKB-KW"/>
</dbReference>
<evidence type="ECO:0008006" key="6">
    <source>
        <dbReference type="Google" id="ProtNLM"/>
    </source>
</evidence>
<protein>
    <recommendedName>
        <fullName evidence="6">Radical SAM core domain-containing protein</fullName>
    </recommendedName>
</protein>
<evidence type="ECO:0000256" key="3">
    <source>
        <dbReference type="ARBA" id="ARBA00023004"/>
    </source>
</evidence>
<dbReference type="InterPro" id="IPR013785">
    <property type="entry name" value="Aldolase_TIM"/>
</dbReference>
<keyword evidence="3" id="KW-0408">Iron</keyword>
<feature type="non-terminal residue" evidence="5">
    <location>
        <position position="96"/>
    </location>
</feature>
<evidence type="ECO:0000256" key="2">
    <source>
        <dbReference type="ARBA" id="ARBA00022723"/>
    </source>
</evidence>
<dbReference type="InterPro" id="IPR007197">
    <property type="entry name" value="rSAM"/>
</dbReference>
<name>A0A383ANE9_9ZZZZ</name>
<keyword evidence="2" id="KW-0479">Metal-binding</keyword>